<dbReference type="EC" id="4.3.1.19" evidence="4"/>
<evidence type="ECO:0000256" key="3">
    <source>
        <dbReference type="ARBA" id="ARBA00010869"/>
    </source>
</evidence>
<evidence type="ECO:0000256" key="6">
    <source>
        <dbReference type="ARBA" id="ARBA00023239"/>
    </source>
</evidence>
<feature type="domain" description="Tryptophan synthase beta chain-like PALP" evidence="9">
    <location>
        <begin position="25"/>
        <end position="317"/>
    </location>
</feature>
<dbReference type="InterPro" id="IPR036052">
    <property type="entry name" value="TrpB-like_PALP_sf"/>
</dbReference>
<dbReference type="GO" id="GO:0009097">
    <property type="term" value="P:isoleucine biosynthetic process"/>
    <property type="evidence" value="ECO:0007669"/>
    <property type="project" value="TreeGrafter"/>
</dbReference>
<organism evidence="10">
    <name type="scientific">Caldilineaceae bacterium SB0675_bin_29</name>
    <dbReference type="NCBI Taxonomy" id="2605266"/>
    <lineage>
        <taxon>Bacteria</taxon>
        <taxon>Bacillati</taxon>
        <taxon>Chloroflexota</taxon>
        <taxon>Caldilineae</taxon>
        <taxon>Caldilineales</taxon>
        <taxon>Caldilineaceae</taxon>
    </lineage>
</organism>
<keyword evidence="5" id="KW-0663">Pyridoxal phosphate</keyword>
<evidence type="ECO:0000256" key="1">
    <source>
        <dbReference type="ARBA" id="ARBA00001274"/>
    </source>
</evidence>
<dbReference type="GO" id="GO:0003941">
    <property type="term" value="F:L-serine ammonia-lyase activity"/>
    <property type="evidence" value="ECO:0007669"/>
    <property type="project" value="TreeGrafter"/>
</dbReference>
<dbReference type="GO" id="GO:0006567">
    <property type="term" value="P:L-threonine catabolic process"/>
    <property type="evidence" value="ECO:0007669"/>
    <property type="project" value="TreeGrafter"/>
</dbReference>
<dbReference type="SUPFAM" id="SSF53686">
    <property type="entry name" value="Tryptophan synthase beta subunit-like PLP-dependent enzymes"/>
    <property type="match status" value="1"/>
</dbReference>
<reference evidence="10" key="1">
    <citation type="submission" date="2019-09" db="EMBL/GenBank/DDBJ databases">
        <title>Characterisation of the sponge microbiome using genome-centric metagenomics.</title>
        <authorList>
            <person name="Engelberts J.P."/>
            <person name="Robbins S.J."/>
            <person name="De Goeij J.M."/>
            <person name="Aranda M."/>
            <person name="Bell S.C."/>
            <person name="Webster N.S."/>
        </authorList>
    </citation>
    <scope>NUCLEOTIDE SEQUENCE</scope>
    <source>
        <strain evidence="10">SB0675_bin_29</strain>
    </source>
</reference>
<evidence type="ECO:0000259" key="9">
    <source>
        <dbReference type="Pfam" id="PF00291"/>
    </source>
</evidence>
<evidence type="ECO:0000256" key="5">
    <source>
        <dbReference type="ARBA" id="ARBA00022898"/>
    </source>
</evidence>
<dbReference type="FunFam" id="3.40.50.1100:FF:000005">
    <property type="entry name" value="Threonine dehydratase catabolic"/>
    <property type="match status" value="1"/>
</dbReference>
<evidence type="ECO:0000256" key="4">
    <source>
        <dbReference type="ARBA" id="ARBA00012096"/>
    </source>
</evidence>
<dbReference type="GO" id="GO:0006565">
    <property type="term" value="P:L-serine catabolic process"/>
    <property type="evidence" value="ECO:0007669"/>
    <property type="project" value="TreeGrafter"/>
</dbReference>
<comment type="caution">
    <text evidence="10">The sequence shown here is derived from an EMBL/GenBank/DDBJ whole genome shotgun (WGS) entry which is preliminary data.</text>
</comment>
<dbReference type="PANTHER" id="PTHR48078:SF6">
    <property type="entry name" value="L-THREONINE DEHYDRATASE CATABOLIC TDCB"/>
    <property type="match status" value="1"/>
</dbReference>
<dbReference type="AlphaFoldDB" id="A0A6B1G0D4"/>
<dbReference type="CDD" id="cd01562">
    <property type="entry name" value="Thr-dehyd"/>
    <property type="match status" value="1"/>
</dbReference>
<evidence type="ECO:0000313" key="10">
    <source>
        <dbReference type="EMBL" id="MYH61950.1"/>
    </source>
</evidence>
<protein>
    <recommendedName>
        <fullName evidence="4">threonine ammonia-lyase</fullName>
        <ecNumber evidence="4">4.3.1.19</ecNumber>
    </recommendedName>
    <alternativeName>
        <fullName evidence="8">Threonine deaminase</fullName>
    </alternativeName>
</protein>
<dbReference type="PANTHER" id="PTHR48078">
    <property type="entry name" value="THREONINE DEHYDRATASE, MITOCHONDRIAL-RELATED"/>
    <property type="match status" value="1"/>
</dbReference>
<dbReference type="EMBL" id="VYDA01000346">
    <property type="protein sequence ID" value="MYH61950.1"/>
    <property type="molecule type" value="Genomic_DNA"/>
</dbReference>
<dbReference type="InterPro" id="IPR050147">
    <property type="entry name" value="Ser/Thr_Dehydratase"/>
</dbReference>
<comment type="similarity">
    <text evidence="3">Belongs to the serine/threonine dehydratase family.</text>
</comment>
<keyword evidence="6" id="KW-0456">Lyase</keyword>
<gene>
    <name evidence="10" type="ORF">F4148_09375</name>
</gene>
<sequence length="335" mass="35906">MTVDKMTDLEIPTLEEIRTTRAHIDPYVLRTPMWRWQNQAVEEAFGAETEVWLKLELFQRTGTFKPRGAVNDILQLDAEARARGVTAVSAGNHAIAVAYAAQIFGISAKVVMPASAPQFRVEKSRSYGAEVVLVADVYEGFAEVERIQEEEGRAFVHPFDSRTIVTGQATVGLEVCEDAPPLDMLIVPIGGGGLAAGIGAAVKQLQPACAVFGVEPEGADTMHRSFATGKPESIERVETIATSLGAPSTQSYSLGLCRHFLEDLALVSDEEMLDAMRLLLHEMKLAVEPACAASTAALLGPLREQAVGKRVGLILCGSNIGVDTFVELIGQGTDG</sequence>
<accession>A0A6B1G0D4</accession>
<dbReference type="Gene3D" id="3.40.50.1100">
    <property type="match status" value="2"/>
</dbReference>
<evidence type="ECO:0000256" key="8">
    <source>
        <dbReference type="ARBA" id="ARBA00031427"/>
    </source>
</evidence>
<dbReference type="Pfam" id="PF00291">
    <property type="entry name" value="PALP"/>
    <property type="match status" value="1"/>
</dbReference>
<dbReference type="InterPro" id="IPR001926">
    <property type="entry name" value="TrpB-like_PALP"/>
</dbReference>
<name>A0A6B1G0D4_9CHLR</name>
<comment type="cofactor">
    <cofactor evidence="2">
        <name>pyridoxal 5'-phosphate</name>
        <dbReference type="ChEBI" id="CHEBI:597326"/>
    </cofactor>
</comment>
<evidence type="ECO:0000256" key="7">
    <source>
        <dbReference type="ARBA" id="ARBA00025527"/>
    </source>
</evidence>
<proteinExistence type="inferred from homology"/>
<dbReference type="GO" id="GO:0004794">
    <property type="term" value="F:threonine deaminase activity"/>
    <property type="evidence" value="ECO:0007669"/>
    <property type="project" value="UniProtKB-EC"/>
</dbReference>
<comment type="catalytic activity">
    <reaction evidence="1">
        <text>L-threonine = 2-oxobutanoate + NH4(+)</text>
        <dbReference type="Rhea" id="RHEA:22108"/>
        <dbReference type="ChEBI" id="CHEBI:16763"/>
        <dbReference type="ChEBI" id="CHEBI:28938"/>
        <dbReference type="ChEBI" id="CHEBI:57926"/>
        <dbReference type="EC" id="4.3.1.19"/>
    </reaction>
</comment>
<comment type="function">
    <text evidence="7">Catalyzes the anaerobic formation of alpha-ketobutyrate and ammonia from threonine in a two-step reaction. The first step involved a dehydration of threonine and a production of enamine intermediates (aminocrotonate), which tautomerizes to its imine form (iminobutyrate). Both intermediates are unstable and short-lived. The second step is the nonenzymatic hydrolysis of the enamine/imine intermediates to form 2-ketobutyrate and free ammonia. In the low water environment of the cell, the second step is accelerated by RidA.</text>
</comment>
<evidence type="ECO:0000256" key="2">
    <source>
        <dbReference type="ARBA" id="ARBA00001933"/>
    </source>
</evidence>